<dbReference type="Proteomes" id="UP000237839">
    <property type="component" value="Unassembled WGS sequence"/>
</dbReference>
<name>A0A2S9H4F6_9BURK</name>
<comment type="subcellular location">
    <subcellularLocation>
        <location evidence="1">Cell membrane</location>
        <topology evidence="1">Multi-pass membrane protein</topology>
    </subcellularLocation>
</comment>
<keyword evidence="6 7" id="KW-0472">Membrane</keyword>
<keyword evidence="9" id="KW-1185">Reference proteome</keyword>
<feature type="transmembrane region" description="Helical" evidence="7">
    <location>
        <begin position="12"/>
        <end position="30"/>
    </location>
</feature>
<keyword evidence="5 7" id="KW-1133">Transmembrane helix</keyword>
<feature type="transmembrane region" description="Helical" evidence="7">
    <location>
        <begin position="50"/>
        <end position="68"/>
    </location>
</feature>
<reference evidence="8 9" key="1">
    <citation type="submission" date="2018-02" db="EMBL/GenBank/DDBJ databases">
        <title>Solimicrobium silvestre gen. nov., sp. nov., isolated from alpine forest soil.</title>
        <authorList>
            <person name="Margesin R."/>
            <person name="Albuquerque L."/>
            <person name="Zhang D.-C."/>
            <person name="Froufe H.J.C."/>
            <person name="Severino R."/>
            <person name="Roxo I."/>
            <person name="Egas C."/>
            <person name="Da Costa M.S."/>
        </authorList>
    </citation>
    <scope>NUCLEOTIDE SEQUENCE [LARGE SCALE GENOMIC DNA]</scope>
    <source>
        <strain evidence="8 9">S20-91</strain>
    </source>
</reference>
<evidence type="ECO:0000313" key="9">
    <source>
        <dbReference type="Proteomes" id="UP000237839"/>
    </source>
</evidence>
<feature type="transmembrane region" description="Helical" evidence="7">
    <location>
        <begin position="75"/>
        <end position="94"/>
    </location>
</feature>
<protein>
    <submittedName>
        <fullName evidence="8">Putative membrane protein</fullName>
    </submittedName>
</protein>
<feature type="transmembrane region" description="Helical" evidence="7">
    <location>
        <begin position="106"/>
        <end position="126"/>
    </location>
</feature>
<dbReference type="InterPro" id="IPR032808">
    <property type="entry name" value="DoxX"/>
</dbReference>
<evidence type="ECO:0000256" key="2">
    <source>
        <dbReference type="ARBA" id="ARBA00006679"/>
    </source>
</evidence>
<keyword evidence="3" id="KW-1003">Cell membrane</keyword>
<evidence type="ECO:0000256" key="1">
    <source>
        <dbReference type="ARBA" id="ARBA00004651"/>
    </source>
</evidence>
<evidence type="ECO:0000256" key="3">
    <source>
        <dbReference type="ARBA" id="ARBA00022475"/>
    </source>
</evidence>
<evidence type="ECO:0000256" key="6">
    <source>
        <dbReference type="ARBA" id="ARBA00023136"/>
    </source>
</evidence>
<dbReference type="Pfam" id="PF07681">
    <property type="entry name" value="DoxX"/>
    <property type="match status" value="1"/>
</dbReference>
<dbReference type="AlphaFoldDB" id="A0A2S9H4F6"/>
<comment type="caution">
    <text evidence="8">The sequence shown here is derived from an EMBL/GenBank/DDBJ whole genome shotgun (WGS) entry which is preliminary data.</text>
</comment>
<dbReference type="EMBL" id="PUGF01000001">
    <property type="protein sequence ID" value="PRC94848.1"/>
    <property type="molecule type" value="Genomic_DNA"/>
</dbReference>
<dbReference type="OrthoDB" id="9792760at2"/>
<gene>
    <name evidence="8" type="ORF">S2091_0043</name>
</gene>
<evidence type="ECO:0000256" key="7">
    <source>
        <dbReference type="SAM" id="Phobius"/>
    </source>
</evidence>
<dbReference type="GO" id="GO:0005886">
    <property type="term" value="C:plasma membrane"/>
    <property type="evidence" value="ECO:0007669"/>
    <property type="project" value="UniProtKB-SubCell"/>
</dbReference>
<dbReference type="PANTHER" id="PTHR33452:SF1">
    <property type="entry name" value="INNER MEMBRANE PROTEIN YPHA-RELATED"/>
    <property type="match status" value="1"/>
</dbReference>
<evidence type="ECO:0000256" key="4">
    <source>
        <dbReference type="ARBA" id="ARBA00022692"/>
    </source>
</evidence>
<dbReference type="InterPro" id="IPR051907">
    <property type="entry name" value="DoxX-like_oxidoreductase"/>
</dbReference>
<organism evidence="8 9">
    <name type="scientific">Solimicrobium silvestre</name>
    <dbReference type="NCBI Taxonomy" id="2099400"/>
    <lineage>
        <taxon>Bacteria</taxon>
        <taxon>Pseudomonadati</taxon>
        <taxon>Pseudomonadota</taxon>
        <taxon>Betaproteobacteria</taxon>
        <taxon>Burkholderiales</taxon>
        <taxon>Oxalobacteraceae</taxon>
        <taxon>Solimicrobium</taxon>
    </lineage>
</organism>
<keyword evidence="4 7" id="KW-0812">Transmembrane</keyword>
<evidence type="ECO:0000256" key="5">
    <source>
        <dbReference type="ARBA" id="ARBA00022989"/>
    </source>
</evidence>
<sequence length="131" mass="14030">MNTLFHKLNPYFNLAARILMSLIFVVSGFGKINEYAGTQGFMQSLGIPGALLPLVIVVEFGGGLALLLGLQTRLAAFLLAGFALLAGSIVHFHPNDQESMIVFMDNLAIIGGLLLFAQYGGGAFSLDKLRK</sequence>
<accession>A0A2S9H4F6</accession>
<dbReference type="PANTHER" id="PTHR33452">
    <property type="entry name" value="OXIDOREDUCTASE CATD-RELATED"/>
    <property type="match status" value="1"/>
</dbReference>
<dbReference type="RefSeq" id="WP_105529770.1">
    <property type="nucleotide sequence ID" value="NZ_PUGF01000001.1"/>
</dbReference>
<evidence type="ECO:0000313" key="8">
    <source>
        <dbReference type="EMBL" id="PRC94848.1"/>
    </source>
</evidence>
<proteinExistence type="inferred from homology"/>
<comment type="similarity">
    <text evidence="2">Belongs to the DoxX family.</text>
</comment>